<keyword evidence="3 8" id="KW-1134">Transmembrane beta strand</keyword>
<dbReference type="Proteomes" id="UP000254424">
    <property type="component" value="Unassembled WGS sequence"/>
</dbReference>
<dbReference type="NCBIfam" id="TIGR04056">
    <property type="entry name" value="OMP_RagA_SusC"/>
    <property type="match status" value="1"/>
</dbReference>
<dbReference type="InterPro" id="IPR008969">
    <property type="entry name" value="CarboxyPept-like_regulatory"/>
</dbReference>
<dbReference type="InterPro" id="IPR023996">
    <property type="entry name" value="TonB-dep_OMP_SusC/RagA"/>
</dbReference>
<dbReference type="InterPro" id="IPR039426">
    <property type="entry name" value="TonB-dep_rcpt-like"/>
</dbReference>
<dbReference type="Pfam" id="PF13715">
    <property type="entry name" value="CarbopepD_reg_2"/>
    <property type="match status" value="1"/>
</dbReference>
<proteinExistence type="inferred from homology"/>
<dbReference type="Gene3D" id="2.40.170.20">
    <property type="entry name" value="TonB-dependent receptor, beta-barrel domain"/>
    <property type="match status" value="1"/>
</dbReference>
<dbReference type="RefSeq" id="WP_004292132.1">
    <property type="nucleotide sequence ID" value="NZ_CABKNQ010000017.1"/>
</dbReference>
<evidence type="ECO:0000256" key="10">
    <source>
        <dbReference type="SAM" id="SignalP"/>
    </source>
</evidence>
<dbReference type="EMBL" id="UFSX01000004">
    <property type="protein sequence ID" value="SUV47223.1"/>
    <property type="molecule type" value="Genomic_DNA"/>
</dbReference>
<evidence type="ECO:0000313" key="13">
    <source>
        <dbReference type="EMBL" id="SUV43447.1"/>
    </source>
</evidence>
<dbReference type="Pfam" id="PF07715">
    <property type="entry name" value="Plug"/>
    <property type="match status" value="1"/>
</dbReference>
<keyword evidence="5 9" id="KW-0798">TonB box</keyword>
<evidence type="ECO:0000256" key="4">
    <source>
        <dbReference type="ARBA" id="ARBA00022692"/>
    </source>
</evidence>
<keyword evidence="6 8" id="KW-0472">Membrane</keyword>
<reference evidence="14 15" key="1">
    <citation type="submission" date="2018-06" db="EMBL/GenBank/DDBJ databases">
        <authorList>
            <consortium name="Pathogen Informatics"/>
            <person name="Doyle S."/>
        </authorList>
    </citation>
    <scope>NUCLEOTIDE SEQUENCE [LARGE SCALE GENOMIC DNA]</scope>
    <source>
        <strain evidence="14 15">NCTC11155</strain>
    </source>
</reference>
<dbReference type="OrthoDB" id="778480at2"/>
<evidence type="ECO:0000256" key="2">
    <source>
        <dbReference type="ARBA" id="ARBA00022448"/>
    </source>
</evidence>
<keyword evidence="14" id="KW-0675">Receptor</keyword>
<dbReference type="InterPro" id="IPR000531">
    <property type="entry name" value="Beta-barrel_TonB"/>
</dbReference>
<keyword evidence="10" id="KW-0732">Signal</keyword>
<sequence>MNEDRIKRGLANSKFLTAVAISALFLSSGNAMAAQTNTDSSLEVTEQLQVQTVSGLVVDASGDPVIGASVVEIGTTNGIITDMDGKFTLNVKPGATLRISFVGYQTQETKASKTMKVVLKEDSEMLSEVVVVGYGVQKKANLTGAVSTVDLSKTMEGRPQQDVAKALQGAVPGLSILNNTGDINSAASMRIRGLGTLSNKEVSNPLIIVDGVPMDDISFLNTQDIESISVLKDAASTSIYGARAAFGVILINTKGAKPKDKITINYSNNFAWDQSTYIPDYPDVPTQLRAGIEAKMNAGEGMPELFGMYFDQMLPYAEAWQRQHGGKSGYREMQPFQSMDNVGDYLLFENGKGLLYADWDVQGIFYNNAAPSQSHNVSIQGTSGKTHYYLSFGYDDKQGIMKIHPDELKKYNASVNLTTNVFDWLQVGARFNYTRKSYQRPDTWQNTYQYLWRWGSFFGPYGTVDGYDFKTIAQQKQAADRKENTDLTRMNTFLKADIIKGLTLNADFTYTIQNMNSGSADYSVFGMNNWGTFDTPSYIVGKSSTGIWRDASRQNNWTLNVYANYTKTFAKKHNVNVMVGANAEETDYIYLYGERSGLFDQNYPELNLANQDGQGLDWKHNDRASAGYFGRINYDYKGIYLLELNGRYDGSSRFPSNDRWAFFPSASIGYRLSEEAYFQPLKSIINNAKLRASFGEIGNEAVGDYRFVELIGQRLNNSSTGYVNWADGNGANANRLTMYNMPDLVSSTLSWERIRTTNLGMDLAFLNNDLNVSFDWFQRETRDMLAPSEVLPNTLGADAPYANAGNLRTRGWELNLNWRHQFNEWTVYANFNISDSKTKVTKWTNDSKMLNTYYSGKTYGDIWGFETERYFEESDFTGQNEDGSWNYKQGIADQSGLEGDNFHYGPGDIKFKDLNGDKKIDGGKGTADDHGDLKVIGNSMPRYEYSFHIGGAWKGIDLDLFFQGVGKRDEWTISSFNFPMMRNADLAIYANQTSYNKVLYNNDWTQVTGYDIRQSNAYPRLYPGNEAGGTISGIANGCHNYYPQSRYLTDMSYLRLKNVTLGYTFPKEWTRKAFIEKARIYFSGSNLFLLHKGSGDLPVDPEINANPSSNSDGSYGTWGRVAPITRTFSFGIQVTL</sequence>
<evidence type="ECO:0000256" key="6">
    <source>
        <dbReference type="ARBA" id="ARBA00023136"/>
    </source>
</evidence>
<feature type="domain" description="TonB-dependent receptor-like beta-barrel" evidence="11">
    <location>
        <begin position="444"/>
        <end position="882"/>
    </location>
</feature>
<evidence type="ECO:0000256" key="1">
    <source>
        <dbReference type="ARBA" id="ARBA00004571"/>
    </source>
</evidence>
<evidence type="ECO:0000256" key="3">
    <source>
        <dbReference type="ARBA" id="ARBA00022452"/>
    </source>
</evidence>
<accession>A0A380ZJU4</accession>
<dbReference type="AlphaFoldDB" id="A0A380ZJU4"/>
<dbReference type="STRING" id="483216.BACEGG_03547"/>
<evidence type="ECO:0000259" key="11">
    <source>
        <dbReference type="Pfam" id="PF00593"/>
    </source>
</evidence>
<dbReference type="PROSITE" id="PS52016">
    <property type="entry name" value="TONB_DEPENDENT_REC_3"/>
    <property type="match status" value="1"/>
</dbReference>
<evidence type="ECO:0000256" key="5">
    <source>
        <dbReference type="ARBA" id="ARBA00023077"/>
    </source>
</evidence>
<evidence type="ECO:0000313" key="14">
    <source>
        <dbReference type="EMBL" id="SUV47223.1"/>
    </source>
</evidence>
<gene>
    <name evidence="13" type="ORF">NCTC11155_02841</name>
    <name evidence="14" type="ORF">NCTC11155_03688</name>
</gene>
<name>A0A380ZJU4_9BACE</name>
<evidence type="ECO:0000313" key="15">
    <source>
        <dbReference type="Proteomes" id="UP000254424"/>
    </source>
</evidence>
<dbReference type="InterPro" id="IPR023997">
    <property type="entry name" value="TonB-dep_OMP_SusC/RagA_CS"/>
</dbReference>
<feature type="domain" description="TonB-dependent receptor plug" evidence="12">
    <location>
        <begin position="139"/>
        <end position="248"/>
    </location>
</feature>
<comment type="similarity">
    <text evidence="8 9">Belongs to the TonB-dependent receptor family.</text>
</comment>
<dbReference type="InterPro" id="IPR012910">
    <property type="entry name" value="Plug_dom"/>
</dbReference>
<dbReference type="Pfam" id="PF00593">
    <property type="entry name" value="TonB_dep_Rec_b-barrel"/>
    <property type="match status" value="1"/>
</dbReference>
<keyword evidence="4 8" id="KW-0812">Transmembrane</keyword>
<protein>
    <submittedName>
        <fullName evidence="14">TonB-dependent receptor plug</fullName>
    </submittedName>
</protein>
<keyword evidence="7 8" id="KW-0998">Cell outer membrane</keyword>
<feature type="signal peptide" evidence="10">
    <location>
        <begin position="1"/>
        <end position="33"/>
    </location>
</feature>
<organism evidence="14 15">
    <name type="scientific">Bacteroides eggerthii</name>
    <dbReference type="NCBI Taxonomy" id="28111"/>
    <lineage>
        <taxon>Bacteria</taxon>
        <taxon>Pseudomonadati</taxon>
        <taxon>Bacteroidota</taxon>
        <taxon>Bacteroidia</taxon>
        <taxon>Bacteroidales</taxon>
        <taxon>Bacteroidaceae</taxon>
        <taxon>Bacteroides</taxon>
    </lineage>
</organism>
<dbReference type="Gene3D" id="2.170.130.10">
    <property type="entry name" value="TonB-dependent receptor, plug domain"/>
    <property type="match status" value="1"/>
</dbReference>
<dbReference type="InterPro" id="IPR037066">
    <property type="entry name" value="Plug_dom_sf"/>
</dbReference>
<dbReference type="GO" id="GO:0009279">
    <property type="term" value="C:cell outer membrane"/>
    <property type="evidence" value="ECO:0007669"/>
    <property type="project" value="UniProtKB-SubCell"/>
</dbReference>
<dbReference type="Gene3D" id="2.60.40.1120">
    <property type="entry name" value="Carboxypeptidase-like, regulatory domain"/>
    <property type="match status" value="1"/>
</dbReference>
<comment type="subcellular location">
    <subcellularLocation>
        <location evidence="1 8">Cell outer membrane</location>
        <topology evidence="1 8">Multi-pass membrane protein</topology>
    </subcellularLocation>
</comment>
<dbReference type="InterPro" id="IPR036942">
    <property type="entry name" value="Beta-barrel_TonB_sf"/>
</dbReference>
<dbReference type="GeneID" id="93069586"/>
<dbReference type="FunFam" id="2.60.40.1120:FF:000003">
    <property type="entry name" value="Outer membrane protein Omp121"/>
    <property type="match status" value="1"/>
</dbReference>
<dbReference type="SUPFAM" id="SSF56935">
    <property type="entry name" value="Porins"/>
    <property type="match status" value="1"/>
</dbReference>
<evidence type="ECO:0000256" key="9">
    <source>
        <dbReference type="RuleBase" id="RU003357"/>
    </source>
</evidence>
<feature type="chain" id="PRO_5036072563" evidence="10">
    <location>
        <begin position="34"/>
        <end position="1136"/>
    </location>
</feature>
<dbReference type="SUPFAM" id="SSF49464">
    <property type="entry name" value="Carboxypeptidase regulatory domain-like"/>
    <property type="match status" value="1"/>
</dbReference>
<dbReference type="NCBIfam" id="TIGR04057">
    <property type="entry name" value="SusC_RagA_signa"/>
    <property type="match status" value="1"/>
</dbReference>
<evidence type="ECO:0000259" key="12">
    <source>
        <dbReference type="Pfam" id="PF07715"/>
    </source>
</evidence>
<dbReference type="EMBL" id="UFSX01000002">
    <property type="protein sequence ID" value="SUV43447.1"/>
    <property type="molecule type" value="Genomic_DNA"/>
</dbReference>
<evidence type="ECO:0000256" key="7">
    <source>
        <dbReference type="ARBA" id="ARBA00023237"/>
    </source>
</evidence>
<evidence type="ECO:0000256" key="8">
    <source>
        <dbReference type="PROSITE-ProRule" id="PRU01360"/>
    </source>
</evidence>
<keyword evidence="2 8" id="KW-0813">Transport</keyword>